<evidence type="ECO:0000313" key="14">
    <source>
        <dbReference type="Proteomes" id="UP000176774"/>
    </source>
</evidence>
<evidence type="ECO:0000256" key="8">
    <source>
        <dbReference type="ARBA" id="ARBA00022842"/>
    </source>
</evidence>
<comment type="catalytic activity">
    <reaction evidence="1">
        <text>ATP-dependent breakage, passage and rejoining of double-stranded DNA.</text>
        <dbReference type="EC" id="5.6.2.2"/>
    </reaction>
</comment>
<dbReference type="InterPro" id="IPR030934">
    <property type="entry name" value="Intein_C"/>
</dbReference>
<dbReference type="InterPro" id="IPR013760">
    <property type="entry name" value="Topo_IIA-like_dom_sf"/>
</dbReference>
<dbReference type="GO" id="GO:0003918">
    <property type="term" value="F:DNA topoisomerase type II (double strand cut, ATP-hydrolyzing) activity"/>
    <property type="evidence" value="ECO:0007669"/>
    <property type="project" value="UniProtKB-EC"/>
</dbReference>
<dbReference type="InterPro" id="IPR011557">
    <property type="entry name" value="GyrB"/>
</dbReference>
<dbReference type="Proteomes" id="UP000176774">
    <property type="component" value="Unassembled WGS sequence"/>
</dbReference>
<dbReference type="STRING" id="1802214.A2908_04235"/>
<dbReference type="Gene3D" id="2.170.16.10">
    <property type="entry name" value="Hedgehog/Intein (Hint) domain"/>
    <property type="match status" value="1"/>
</dbReference>
<dbReference type="InterPro" id="IPR006141">
    <property type="entry name" value="Intein_N"/>
</dbReference>
<dbReference type="NCBIfam" id="TIGR01059">
    <property type="entry name" value="gyrB"/>
    <property type="match status" value="1"/>
</dbReference>
<dbReference type="InterPro" id="IPR018522">
    <property type="entry name" value="TopoIIA_CS"/>
</dbReference>
<evidence type="ECO:0000256" key="6">
    <source>
        <dbReference type="ARBA" id="ARBA00022741"/>
    </source>
</evidence>
<dbReference type="InterPro" id="IPR001241">
    <property type="entry name" value="Topo_IIA"/>
</dbReference>
<dbReference type="GO" id="GO:0003677">
    <property type="term" value="F:DNA binding"/>
    <property type="evidence" value="ECO:0007669"/>
    <property type="project" value="UniProtKB-KW"/>
</dbReference>
<dbReference type="FunFam" id="3.30.565.10:FF:000002">
    <property type="entry name" value="DNA gyrase subunit B"/>
    <property type="match status" value="1"/>
</dbReference>
<dbReference type="InterPro" id="IPR020568">
    <property type="entry name" value="Ribosomal_Su5_D2-typ_SF"/>
</dbReference>
<dbReference type="SUPFAM" id="SSF56719">
    <property type="entry name" value="Type II DNA topoisomerase"/>
    <property type="match status" value="2"/>
</dbReference>
<dbReference type="SUPFAM" id="SSF55874">
    <property type="entry name" value="ATPase domain of HSP90 chaperone/DNA topoisomerase II/histidine kinase"/>
    <property type="match status" value="1"/>
</dbReference>
<dbReference type="PANTHER" id="PTHR45866">
    <property type="entry name" value="DNA GYRASE/TOPOISOMERASE SUBUNIT B"/>
    <property type="match status" value="1"/>
</dbReference>
<evidence type="ECO:0000256" key="11">
    <source>
        <dbReference type="ARBA" id="ARBA00023235"/>
    </source>
</evidence>
<comment type="cofactor">
    <cofactor evidence="2">
        <name>Mg(2+)</name>
        <dbReference type="ChEBI" id="CHEBI:18420"/>
    </cofactor>
</comment>
<dbReference type="GO" id="GO:0016539">
    <property type="term" value="P:intein-mediated protein splicing"/>
    <property type="evidence" value="ECO:0007669"/>
    <property type="project" value="InterPro"/>
</dbReference>
<evidence type="ECO:0000256" key="5">
    <source>
        <dbReference type="ARBA" id="ARBA00022723"/>
    </source>
</evidence>
<evidence type="ECO:0000256" key="10">
    <source>
        <dbReference type="ARBA" id="ARBA00023125"/>
    </source>
</evidence>
<dbReference type="EC" id="5.6.2.2" evidence="4"/>
<evidence type="ECO:0000256" key="1">
    <source>
        <dbReference type="ARBA" id="ARBA00000185"/>
    </source>
</evidence>
<dbReference type="CDD" id="cd00822">
    <property type="entry name" value="TopoII_Trans_DNA_gyrase"/>
    <property type="match status" value="1"/>
</dbReference>
<dbReference type="Gene3D" id="3.30.230.10">
    <property type="match status" value="1"/>
</dbReference>
<name>A0A1G2IFF8_9BACT</name>
<dbReference type="InterPro" id="IPR000565">
    <property type="entry name" value="Topo_IIA_B"/>
</dbReference>
<dbReference type="SMART" id="SM00306">
    <property type="entry name" value="HintN"/>
    <property type="match status" value="1"/>
</dbReference>
<dbReference type="SMART" id="SM00305">
    <property type="entry name" value="HintC"/>
    <property type="match status" value="1"/>
</dbReference>
<dbReference type="SUPFAM" id="SSF51294">
    <property type="entry name" value="Hedgehog/intein (Hint) domain"/>
    <property type="match status" value="1"/>
</dbReference>
<dbReference type="Gene3D" id="3.40.50.670">
    <property type="match status" value="2"/>
</dbReference>
<dbReference type="InterPro" id="IPR036844">
    <property type="entry name" value="Hint_dom_sf"/>
</dbReference>
<dbReference type="SMART" id="SM00433">
    <property type="entry name" value="TOP2c"/>
    <property type="match status" value="1"/>
</dbReference>
<sequence length="1079" mass="122554">MEAIAEKKVRKEGEYGAKDIQVLKGLEPVRLRPGMYIGSTGLDGLHHLIWEVVDNCLDEAMAGYAKEIEITLLPNNRVSISDDGRGIPVEKHPDTGKSTLETVLTTLHAGGKFGGDAYKVSGGLHGVGVSVVCALSTFMEAQVARDGGLYRQEYFRGVPKGVVKKVEDSKKSGTTIMFDADPQIFPEIKYDSKKILNHVRQQAYLTRGVKITFKDERKKEEYSQYTFYFEGGVGSFVKFLVSGNTPRHQNIFSVATTKSDVAIEAAFQYTQEMECTEQSFANNIYTPEGGTHISGFRTALTRCLNAYARREGFLKEKDENFSGDDVREGLTAVISVKIRNPQFEGQTKAKLGNPEAKGAVEDAVAEGLTDYLERNPTDARAIIENCLLATKARLAAKAARQTVLRKGILEGLALPGKLSDCLSKDPEESELYIVEGDSAGGCFDGNTEIALADGRNISFIDLVKEDADGKKNFCYTIKDDGSVGVEQILNPRINKKNTEVIKIILDNNAELVCTPDHKFMLRGGNYIMAKDLTSEDSLMPLYKKVSKLGGRITIKGYEMVLNPQNSKWIFTHMLSDNYNLENDVYLKNSGDHKHHIDFNKLNNNPTNIIRMTREGHLQHHRTHAKFTLHTDLAKENARQAHQTKEYKQKISKIMSAPAMSAMLSKRAKKQWESEEYKEFMVGKFLAFYENNAEYRQKNNELLNDNQKEYWSNTENVKKQSGKVVEFFIKHPELKRELSSLAKKQWQDKSLLAWRAKETKKQWTPEFRIQRKASYNQTYLRKFLSIMKSVSEKVGKIDKKSYQEERLAKNDKSLLKYETIKERFFSGDEKKLQEAVLNYNHKIKKIIKLKEKIDVYDIEVPGTHNFALASGVFVHNSAKMARDRRFQAILPLKGKILNVERARLDKMLSSKEIKSIIIALGTAVAEDFSLEKLRYHRIIIMTDADVDGSHIRTLLLTLFYRYFKPIMEAGYIYIAQPPLYKIQQGKSVQYAYTEEQKDGIVGKMEKTTGINLQRYKGLGEMDSEQLWDTTMNPANRLLLQVQIEDAHQTDKTFDILMGEEVEPRKKFIQTHAKSVKNLDI</sequence>
<dbReference type="InterPro" id="IPR036890">
    <property type="entry name" value="HATPase_C_sf"/>
</dbReference>
<dbReference type="InterPro" id="IPR006171">
    <property type="entry name" value="TOPRIM_dom"/>
</dbReference>
<dbReference type="NCBIfam" id="TIGR01445">
    <property type="entry name" value="intein_Nterm"/>
    <property type="match status" value="1"/>
</dbReference>
<accession>A0A1G2IFF8</accession>
<dbReference type="GO" id="GO:0005694">
    <property type="term" value="C:chromosome"/>
    <property type="evidence" value="ECO:0007669"/>
    <property type="project" value="InterPro"/>
</dbReference>
<dbReference type="CDD" id="cd16928">
    <property type="entry name" value="HATPase_GyrB-like"/>
    <property type="match status" value="1"/>
</dbReference>
<dbReference type="AlphaFoldDB" id="A0A1G2IFF8"/>
<dbReference type="SUPFAM" id="SSF54211">
    <property type="entry name" value="Ribosomal protein S5 domain 2-like"/>
    <property type="match status" value="1"/>
</dbReference>
<dbReference type="Pfam" id="PF14890">
    <property type="entry name" value="Intein_splicing"/>
    <property type="match status" value="1"/>
</dbReference>
<dbReference type="PRINTS" id="PR00418">
    <property type="entry name" value="TPI2FAMILY"/>
</dbReference>
<keyword evidence="9" id="KW-0799">Topoisomerase</keyword>
<dbReference type="Pfam" id="PF01751">
    <property type="entry name" value="Toprim"/>
    <property type="match status" value="1"/>
</dbReference>
<dbReference type="PROSITE" id="PS00177">
    <property type="entry name" value="TOPOISOMERASE_II"/>
    <property type="match status" value="1"/>
</dbReference>
<keyword evidence="7" id="KW-0067">ATP-binding</keyword>
<dbReference type="GO" id="GO:0046872">
    <property type="term" value="F:metal ion binding"/>
    <property type="evidence" value="ECO:0007669"/>
    <property type="project" value="UniProtKB-KW"/>
</dbReference>
<gene>
    <name evidence="13" type="ORF">A2908_04235</name>
</gene>
<evidence type="ECO:0000256" key="2">
    <source>
        <dbReference type="ARBA" id="ARBA00001946"/>
    </source>
</evidence>
<dbReference type="InterPro" id="IPR003586">
    <property type="entry name" value="Hint_dom_C"/>
</dbReference>
<dbReference type="PRINTS" id="PR01159">
    <property type="entry name" value="DNAGYRASEB"/>
</dbReference>
<keyword evidence="8" id="KW-0460">Magnesium</keyword>
<dbReference type="SMART" id="SM00387">
    <property type="entry name" value="HATPase_c"/>
    <property type="match status" value="1"/>
</dbReference>
<dbReference type="PROSITE" id="PS50818">
    <property type="entry name" value="INTEIN_C_TER"/>
    <property type="match status" value="1"/>
</dbReference>
<keyword evidence="11" id="KW-0413">Isomerase</keyword>
<dbReference type="InterPro" id="IPR002288">
    <property type="entry name" value="DNA_gyrase_B_C"/>
</dbReference>
<dbReference type="NCBIfam" id="TIGR01443">
    <property type="entry name" value="intein_Cterm"/>
    <property type="match status" value="1"/>
</dbReference>
<keyword evidence="5" id="KW-0479">Metal-binding</keyword>
<evidence type="ECO:0000256" key="4">
    <source>
        <dbReference type="ARBA" id="ARBA00012895"/>
    </source>
</evidence>
<comment type="similarity">
    <text evidence="3">Belongs to the type II topoisomerase GyrB family.</text>
</comment>
<dbReference type="InterPro" id="IPR014721">
    <property type="entry name" value="Ribsml_uS5_D2-typ_fold_subgr"/>
</dbReference>
<dbReference type="PROSITE" id="PS50880">
    <property type="entry name" value="TOPRIM"/>
    <property type="match status" value="1"/>
</dbReference>
<comment type="caution">
    <text evidence="13">The sequence shown here is derived from an EMBL/GenBank/DDBJ whole genome shotgun (WGS) entry which is preliminary data.</text>
</comment>
<feature type="domain" description="Toprim" evidence="12">
    <location>
        <begin position="893"/>
        <end position="977"/>
    </location>
</feature>
<dbReference type="PANTHER" id="PTHR45866:SF1">
    <property type="entry name" value="DNA GYRASE SUBUNIT B, MITOCHONDRIAL"/>
    <property type="match status" value="1"/>
</dbReference>
<keyword evidence="10" id="KW-0238">DNA-binding</keyword>
<organism evidence="13 14">
    <name type="scientific">Candidatus Staskawiczbacteria bacterium RIFCSPLOWO2_01_FULL_38_12b</name>
    <dbReference type="NCBI Taxonomy" id="1802214"/>
    <lineage>
        <taxon>Bacteria</taxon>
        <taxon>Candidatus Staskawicziibacteriota</taxon>
    </lineage>
</organism>
<dbReference type="GO" id="GO:0006265">
    <property type="term" value="P:DNA topological change"/>
    <property type="evidence" value="ECO:0007669"/>
    <property type="project" value="InterPro"/>
</dbReference>
<dbReference type="Gene3D" id="3.30.565.10">
    <property type="entry name" value="Histidine kinase-like ATPase, C-terminal domain"/>
    <property type="match status" value="1"/>
</dbReference>
<keyword evidence="6" id="KW-0547">Nucleotide-binding</keyword>
<dbReference type="CDD" id="cd00081">
    <property type="entry name" value="Hint"/>
    <property type="match status" value="1"/>
</dbReference>
<dbReference type="InterPro" id="IPR013759">
    <property type="entry name" value="Topo_IIA_B_C"/>
</dbReference>
<reference evidence="13 14" key="1">
    <citation type="journal article" date="2016" name="Nat. Commun.">
        <title>Thousands of microbial genomes shed light on interconnected biogeochemical processes in an aquifer system.</title>
        <authorList>
            <person name="Anantharaman K."/>
            <person name="Brown C.T."/>
            <person name="Hug L.A."/>
            <person name="Sharon I."/>
            <person name="Castelle C.J."/>
            <person name="Probst A.J."/>
            <person name="Thomas B.C."/>
            <person name="Singh A."/>
            <person name="Wilkins M.J."/>
            <person name="Karaoz U."/>
            <person name="Brodie E.L."/>
            <person name="Williams K.H."/>
            <person name="Hubbard S.S."/>
            <person name="Banfield J.F."/>
        </authorList>
    </citation>
    <scope>NUCLEOTIDE SEQUENCE [LARGE SCALE GENOMIC DNA]</scope>
</reference>
<dbReference type="GO" id="GO:0005524">
    <property type="term" value="F:ATP binding"/>
    <property type="evidence" value="ECO:0007669"/>
    <property type="project" value="UniProtKB-KW"/>
</dbReference>
<evidence type="ECO:0000256" key="9">
    <source>
        <dbReference type="ARBA" id="ARBA00023029"/>
    </source>
</evidence>
<evidence type="ECO:0000256" key="3">
    <source>
        <dbReference type="ARBA" id="ARBA00010708"/>
    </source>
</evidence>
<proteinExistence type="inferred from homology"/>
<protein>
    <recommendedName>
        <fullName evidence="4">DNA topoisomerase (ATP-hydrolyzing)</fullName>
        <ecNumber evidence="4">5.6.2.2</ecNumber>
    </recommendedName>
</protein>
<dbReference type="Pfam" id="PF00986">
    <property type="entry name" value="DNA_gyraseB_C"/>
    <property type="match status" value="1"/>
</dbReference>
<evidence type="ECO:0000313" key="13">
    <source>
        <dbReference type="EMBL" id="OGZ73463.1"/>
    </source>
</evidence>
<dbReference type="InterPro" id="IPR003594">
    <property type="entry name" value="HATPase_dom"/>
</dbReference>
<evidence type="ECO:0000256" key="7">
    <source>
        <dbReference type="ARBA" id="ARBA00022840"/>
    </source>
</evidence>
<dbReference type="InterPro" id="IPR003587">
    <property type="entry name" value="Hint_dom_N"/>
</dbReference>
<evidence type="ECO:0000259" key="12">
    <source>
        <dbReference type="PROSITE" id="PS50880"/>
    </source>
</evidence>
<dbReference type="Pfam" id="PF02518">
    <property type="entry name" value="HATPase_c"/>
    <property type="match status" value="1"/>
</dbReference>
<dbReference type="FunFam" id="3.30.230.10:FF:000005">
    <property type="entry name" value="DNA gyrase subunit B"/>
    <property type="match status" value="1"/>
</dbReference>
<dbReference type="InterPro" id="IPR013506">
    <property type="entry name" value="Topo_IIA_bsu_dom2"/>
</dbReference>
<dbReference type="PROSITE" id="PS50817">
    <property type="entry name" value="INTEIN_N_TER"/>
    <property type="match status" value="1"/>
</dbReference>
<dbReference type="EMBL" id="MHPA01000012">
    <property type="protein sequence ID" value="OGZ73463.1"/>
    <property type="molecule type" value="Genomic_DNA"/>
</dbReference>
<dbReference type="Pfam" id="PF00204">
    <property type="entry name" value="DNA_gyraseB"/>
    <property type="match status" value="1"/>
</dbReference>